<keyword evidence="2" id="KW-1185">Reference proteome</keyword>
<reference evidence="1" key="1">
    <citation type="submission" date="2017-08" db="EMBL/GenBank/DDBJ databases">
        <authorList>
            <person name="Polle J.E."/>
            <person name="Barry K."/>
            <person name="Cushman J."/>
            <person name="Schmutz J."/>
            <person name="Tran D."/>
            <person name="Hathwaick L.T."/>
            <person name="Yim W.C."/>
            <person name="Jenkins J."/>
            <person name="Mckie-Krisberg Z.M."/>
            <person name="Prochnik S."/>
            <person name="Lindquist E."/>
            <person name="Dockter R.B."/>
            <person name="Adam C."/>
            <person name="Molina H."/>
            <person name="Bunkerborg J."/>
            <person name="Jin E."/>
            <person name="Buchheim M."/>
            <person name="Magnuson J."/>
        </authorList>
    </citation>
    <scope>NUCLEOTIDE SEQUENCE</scope>
    <source>
        <strain evidence="1">CCAP 19/18</strain>
    </source>
</reference>
<comment type="caution">
    <text evidence="1">The sequence shown here is derived from an EMBL/GenBank/DDBJ whole genome shotgun (WGS) entry which is preliminary data.</text>
</comment>
<sequence>MAFLQDNLDKVPMTMSQVRGEDAQCMQQLEAFQRSLRGDVAFGDPLFRVASALGSWIWRSALLVVAGMRKIWPTRFPEDYVQQQVR</sequence>
<evidence type="ECO:0000313" key="1">
    <source>
        <dbReference type="EMBL" id="KAF5828116.1"/>
    </source>
</evidence>
<protein>
    <submittedName>
        <fullName evidence="1">Uncharacterized protein</fullName>
    </submittedName>
</protein>
<accession>A0ABQ7G0I7</accession>
<proteinExistence type="predicted"/>
<dbReference type="Proteomes" id="UP000815325">
    <property type="component" value="Unassembled WGS sequence"/>
</dbReference>
<organism evidence="1 2">
    <name type="scientific">Dunaliella salina</name>
    <name type="common">Green alga</name>
    <name type="synonym">Protococcus salinus</name>
    <dbReference type="NCBI Taxonomy" id="3046"/>
    <lineage>
        <taxon>Eukaryota</taxon>
        <taxon>Viridiplantae</taxon>
        <taxon>Chlorophyta</taxon>
        <taxon>core chlorophytes</taxon>
        <taxon>Chlorophyceae</taxon>
        <taxon>CS clade</taxon>
        <taxon>Chlamydomonadales</taxon>
        <taxon>Dunaliellaceae</taxon>
        <taxon>Dunaliella</taxon>
    </lineage>
</organism>
<dbReference type="EMBL" id="MU070360">
    <property type="protein sequence ID" value="KAF5828116.1"/>
    <property type="molecule type" value="Genomic_DNA"/>
</dbReference>
<evidence type="ECO:0000313" key="2">
    <source>
        <dbReference type="Proteomes" id="UP000815325"/>
    </source>
</evidence>
<gene>
    <name evidence="1" type="ORF">DUNSADRAFT_18186</name>
</gene>
<name>A0ABQ7G0I7_DUNSA</name>